<dbReference type="EMBL" id="BAAADU010000002">
    <property type="protein sequence ID" value="GAA0656908.1"/>
    <property type="molecule type" value="Genomic_DNA"/>
</dbReference>
<protein>
    <submittedName>
        <fullName evidence="13">Zinc metalloprotease HtpX</fullName>
    </submittedName>
</protein>
<evidence type="ECO:0000256" key="3">
    <source>
        <dbReference type="ARBA" id="ARBA00022692"/>
    </source>
</evidence>
<evidence type="ECO:0000313" key="14">
    <source>
        <dbReference type="Proteomes" id="UP001500194"/>
    </source>
</evidence>
<keyword evidence="4" id="KW-0479">Metal-binding</keyword>
<keyword evidence="5 10" id="KW-0378">Hydrolase</keyword>
<feature type="transmembrane region" description="Helical" evidence="11">
    <location>
        <begin position="159"/>
        <end position="184"/>
    </location>
</feature>
<keyword evidence="14" id="KW-1185">Reference proteome</keyword>
<dbReference type="GO" id="GO:0046872">
    <property type="term" value="F:metal ion binding"/>
    <property type="evidence" value="ECO:0007669"/>
    <property type="project" value="UniProtKB-KW"/>
</dbReference>
<evidence type="ECO:0000256" key="5">
    <source>
        <dbReference type="ARBA" id="ARBA00022801"/>
    </source>
</evidence>
<dbReference type="Proteomes" id="UP001500194">
    <property type="component" value="Unassembled WGS sequence"/>
</dbReference>
<dbReference type="PANTHER" id="PTHR43221:SF2">
    <property type="entry name" value="PROTEASE HTPX HOMOLOG"/>
    <property type="match status" value="1"/>
</dbReference>
<evidence type="ECO:0000256" key="6">
    <source>
        <dbReference type="ARBA" id="ARBA00022833"/>
    </source>
</evidence>
<organism evidence="13 14">
    <name type="scientific">Salarchaeum japonicum</name>
    <dbReference type="NCBI Taxonomy" id="555573"/>
    <lineage>
        <taxon>Archaea</taxon>
        <taxon>Methanobacteriati</taxon>
        <taxon>Methanobacteriota</taxon>
        <taxon>Stenosarchaea group</taxon>
        <taxon>Halobacteria</taxon>
        <taxon>Halobacteriales</taxon>
        <taxon>Halobacteriaceae</taxon>
    </lineage>
</organism>
<accession>A0AAV3T3B5</accession>
<evidence type="ECO:0000256" key="9">
    <source>
        <dbReference type="ARBA" id="ARBA00023136"/>
    </source>
</evidence>
<evidence type="ECO:0000256" key="1">
    <source>
        <dbReference type="ARBA" id="ARBA00022475"/>
    </source>
</evidence>
<keyword evidence="1" id="KW-1003">Cell membrane</keyword>
<dbReference type="Pfam" id="PF01435">
    <property type="entry name" value="Peptidase_M48"/>
    <property type="match status" value="1"/>
</dbReference>
<evidence type="ECO:0000256" key="4">
    <source>
        <dbReference type="ARBA" id="ARBA00022723"/>
    </source>
</evidence>
<proteinExistence type="inferred from homology"/>
<keyword evidence="2 10" id="KW-0645">Protease</keyword>
<feature type="transmembrane region" description="Helical" evidence="11">
    <location>
        <begin position="31"/>
        <end position="52"/>
    </location>
</feature>
<dbReference type="AlphaFoldDB" id="A0AAV3T3B5"/>
<sequence length="292" mass="31650">MALVGVLVFAVYAAAAALAYWVLAGVVRADVSLASTLAIVVVATVVFAYASYRFGTRRVLQELDARPLARGSSPAAYDRLDRLTDRMDVGTPTIYVARMPMPNAISLGGPGDGAIVFDRALFRILTPVEFEGVLAHELAHLESRDSLVQTVAYSLSRTVVSLLAVVLLPVTLLAAGVSRLLAWLRGQPFESSGFDVHQRIGALVLAVFLALTLLVRAHSRSREFAADERAVEVTGRPGALAAALRKIERASEPAGGILSPLYVHTDETDDERWFSTHPSMEERIDRIRELTE</sequence>
<keyword evidence="6 10" id="KW-0862">Zinc</keyword>
<evidence type="ECO:0000259" key="12">
    <source>
        <dbReference type="Pfam" id="PF01435"/>
    </source>
</evidence>
<evidence type="ECO:0000256" key="11">
    <source>
        <dbReference type="SAM" id="Phobius"/>
    </source>
</evidence>
<dbReference type="PANTHER" id="PTHR43221">
    <property type="entry name" value="PROTEASE HTPX"/>
    <property type="match status" value="1"/>
</dbReference>
<evidence type="ECO:0000313" key="13">
    <source>
        <dbReference type="EMBL" id="GAA0656908.1"/>
    </source>
</evidence>
<comment type="cofactor">
    <cofactor evidence="10">
        <name>Zn(2+)</name>
        <dbReference type="ChEBI" id="CHEBI:29105"/>
    </cofactor>
    <text evidence="10">Binds 1 zinc ion per subunit.</text>
</comment>
<evidence type="ECO:0000256" key="10">
    <source>
        <dbReference type="RuleBase" id="RU003983"/>
    </source>
</evidence>
<keyword evidence="9 11" id="KW-0472">Membrane</keyword>
<evidence type="ECO:0000256" key="7">
    <source>
        <dbReference type="ARBA" id="ARBA00022989"/>
    </source>
</evidence>
<dbReference type="GO" id="GO:0004222">
    <property type="term" value="F:metalloendopeptidase activity"/>
    <property type="evidence" value="ECO:0007669"/>
    <property type="project" value="InterPro"/>
</dbReference>
<evidence type="ECO:0000256" key="8">
    <source>
        <dbReference type="ARBA" id="ARBA00023049"/>
    </source>
</evidence>
<dbReference type="InterPro" id="IPR001915">
    <property type="entry name" value="Peptidase_M48"/>
</dbReference>
<keyword evidence="3 11" id="KW-0812">Transmembrane</keyword>
<feature type="domain" description="Peptidase M48" evidence="12">
    <location>
        <begin position="81"/>
        <end position="290"/>
    </location>
</feature>
<name>A0AAV3T3B5_9EURY</name>
<keyword evidence="7 11" id="KW-1133">Transmembrane helix</keyword>
<evidence type="ECO:0000256" key="2">
    <source>
        <dbReference type="ARBA" id="ARBA00022670"/>
    </source>
</evidence>
<comment type="similarity">
    <text evidence="10">Belongs to the peptidase M48 family.</text>
</comment>
<dbReference type="InterPro" id="IPR050083">
    <property type="entry name" value="HtpX_protease"/>
</dbReference>
<keyword evidence="8 10" id="KW-0482">Metalloprotease</keyword>
<dbReference type="Gene3D" id="3.30.2010.10">
    <property type="entry name" value="Metalloproteases ('zincins'), catalytic domain"/>
    <property type="match status" value="1"/>
</dbReference>
<gene>
    <name evidence="13" type="primary">htpX</name>
    <name evidence="13" type="ORF">GCM10009019_21180</name>
</gene>
<dbReference type="GO" id="GO:0006508">
    <property type="term" value="P:proteolysis"/>
    <property type="evidence" value="ECO:0007669"/>
    <property type="project" value="UniProtKB-KW"/>
</dbReference>
<feature type="transmembrane region" description="Helical" evidence="11">
    <location>
        <begin position="196"/>
        <end position="215"/>
    </location>
</feature>
<comment type="caution">
    <text evidence="13">The sequence shown here is derived from an EMBL/GenBank/DDBJ whole genome shotgun (WGS) entry which is preliminary data.</text>
</comment>
<reference evidence="13 14" key="1">
    <citation type="journal article" date="2019" name="Int. J. Syst. Evol. Microbiol.">
        <title>The Global Catalogue of Microorganisms (GCM) 10K type strain sequencing project: providing services to taxonomists for standard genome sequencing and annotation.</title>
        <authorList>
            <consortium name="The Broad Institute Genomics Platform"/>
            <consortium name="The Broad Institute Genome Sequencing Center for Infectious Disease"/>
            <person name="Wu L."/>
            <person name="Ma J."/>
        </authorList>
    </citation>
    <scope>NUCLEOTIDE SEQUENCE [LARGE SCALE GENOMIC DNA]</scope>
    <source>
        <strain evidence="13 14">JCM 16327</strain>
    </source>
</reference>